<proteinExistence type="inferred from homology"/>
<comment type="subunit">
    <text evidence="4">Component of the mitochondrial ribosome large subunit (39S) which comprises a 16S rRNA and about 50 distinct proteins.</text>
</comment>
<keyword evidence="2" id="KW-0689">Ribosomal protein</keyword>
<sequence length="89" mass="9035">MSKAARAVRSIRGGPGGGSAPAPSTRPLRLLIPAGGAAPGPPLGPVLGQRGVPISAFCQDFNARTQAVRPGVPLRVRLTVRVSSLTETN</sequence>
<evidence type="ECO:0000256" key="6">
    <source>
        <dbReference type="ARBA" id="ARBA00041455"/>
    </source>
</evidence>
<dbReference type="Proteomes" id="UP000472261">
    <property type="component" value="Unplaced"/>
</dbReference>
<name>A0A669QEC4_PHACC</name>
<accession>A0A669QEC4</accession>
<feature type="region of interest" description="Disordered" evidence="7">
    <location>
        <begin position="1"/>
        <end position="28"/>
    </location>
</feature>
<dbReference type="GO" id="GO:0005762">
    <property type="term" value="C:mitochondrial large ribosomal subunit"/>
    <property type="evidence" value="ECO:0007669"/>
    <property type="project" value="TreeGrafter"/>
</dbReference>
<reference evidence="9" key="1">
    <citation type="submission" date="2025-08" db="UniProtKB">
        <authorList>
            <consortium name="Ensembl"/>
        </authorList>
    </citation>
    <scope>IDENTIFICATION</scope>
</reference>
<dbReference type="SUPFAM" id="SSF54747">
    <property type="entry name" value="Ribosomal L11/L12e N-terminal domain"/>
    <property type="match status" value="1"/>
</dbReference>
<dbReference type="GO" id="GO:0006412">
    <property type="term" value="P:translation"/>
    <property type="evidence" value="ECO:0007669"/>
    <property type="project" value="InterPro"/>
</dbReference>
<evidence type="ECO:0000256" key="7">
    <source>
        <dbReference type="SAM" id="MobiDB-lite"/>
    </source>
</evidence>
<protein>
    <recommendedName>
        <fullName evidence="5">Large ribosomal subunit protein uL11m</fullName>
    </recommendedName>
    <alternativeName>
        <fullName evidence="6">39S ribosomal protein L11, mitochondrial</fullName>
    </alternativeName>
</protein>
<comment type="similarity">
    <text evidence="1">Belongs to the universal ribosomal protein uL11 family.</text>
</comment>
<reference evidence="9" key="2">
    <citation type="submission" date="2025-09" db="UniProtKB">
        <authorList>
            <consortium name="Ensembl"/>
        </authorList>
    </citation>
    <scope>IDENTIFICATION</scope>
</reference>
<dbReference type="Gene3D" id="3.30.1550.10">
    <property type="entry name" value="Ribosomal protein L11/L12, N-terminal domain"/>
    <property type="match status" value="1"/>
</dbReference>
<dbReference type="InterPro" id="IPR020784">
    <property type="entry name" value="Ribosomal_uL11_N"/>
</dbReference>
<evidence type="ECO:0000256" key="3">
    <source>
        <dbReference type="ARBA" id="ARBA00023274"/>
    </source>
</evidence>
<dbReference type="GO" id="GO:0070180">
    <property type="term" value="F:large ribosomal subunit rRNA binding"/>
    <property type="evidence" value="ECO:0007669"/>
    <property type="project" value="TreeGrafter"/>
</dbReference>
<dbReference type="PANTHER" id="PTHR11661:SF1">
    <property type="entry name" value="LARGE RIBOSOMAL SUBUNIT PROTEIN UL11M"/>
    <property type="match status" value="1"/>
</dbReference>
<dbReference type="PANTHER" id="PTHR11661">
    <property type="entry name" value="60S RIBOSOMAL PROTEIN L12"/>
    <property type="match status" value="1"/>
</dbReference>
<dbReference type="GO" id="GO:0003735">
    <property type="term" value="F:structural constituent of ribosome"/>
    <property type="evidence" value="ECO:0007669"/>
    <property type="project" value="InterPro"/>
</dbReference>
<evidence type="ECO:0000256" key="4">
    <source>
        <dbReference type="ARBA" id="ARBA00038782"/>
    </source>
</evidence>
<dbReference type="AlphaFoldDB" id="A0A669QEC4"/>
<dbReference type="Pfam" id="PF03946">
    <property type="entry name" value="Ribosomal_L11_N"/>
    <property type="match status" value="1"/>
</dbReference>
<keyword evidence="3" id="KW-0687">Ribonucleoprotein</keyword>
<evidence type="ECO:0000256" key="1">
    <source>
        <dbReference type="ARBA" id="ARBA00010537"/>
    </source>
</evidence>
<dbReference type="InterPro" id="IPR036796">
    <property type="entry name" value="Ribosomal_uL11_N_sf"/>
</dbReference>
<evidence type="ECO:0000259" key="8">
    <source>
        <dbReference type="Pfam" id="PF03946"/>
    </source>
</evidence>
<evidence type="ECO:0000256" key="5">
    <source>
        <dbReference type="ARBA" id="ARBA00040104"/>
    </source>
</evidence>
<evidence type="ECO:0000313" key="9">
    <source>
        <dbReference type="Ensembl" id="ENSPCLP00000019049.1"/>
    </source>
</evidence>
<dbReference type="OMA" id="XLSSEEL"/>
<keyword evidence="10" id="KW-1185">Reference proteome</keyword>
<evidence type="ECO:0000313" key="10">
    <source>
        <dbReference type="Proteomes" id="UP000472261"/>
    </source>
</evidence>
<organism evidence="9 10">
    <name type="scientific">Phasianus colchicus</name>
    <name type="common">Common pheasant</name>
    <dbReference type="NCBI Taxonomy" id="9054"/>
    <lineage>
        <taxon>Eukaryota</taxon>
        <taxon>Metazoa</taxon>
        <taxon>Chordata</taxon>
        <taxon>Craniata</taxon>
        <taxon>Vertebrata</taxon>
        <taxon>Euteleostomi</taxon>
        <taxon>Archelosauria</taxon>
        <taxon>Archosauria</taxon>
        <taxon>Dinosauria</taxon>
        <taxon>Saurischia</taxon>
        <taxon>Theropoda</taxon>
        <taxon>Coelurosauria</taxon>
        <taxon>Aves</taxon>
        <taxon>Neognathae</taxon>
        <taxon>Galloanserae</taxon>
        <taxon>Galliformes</taxon>
        <taxon>Phasianidae</taxon>
        <taxon>Phasianinae</taxon>
        <taxon>Phasianus</taxon>
    </lineage>
</organism>
<feature type="domain" description="Large ribosomal subunit protein uL11 N-terminal" evidence="8">
    <location>
        <begin position="29"/>
        <end position="80"/>
    </location>
</feature>
<dbReference type="InterPro" id="IPR000911">
    <property type="entry name" value="Ribosomal_uL11"/>
</dbReference>
<evidence type="ECO:0000256" key="2">
    <source>
        <dbReference type="ARBA" id="ARBA00022980"/>
    </source>
</evidence>
<dbReference type="Ensembl" id="ENSPCLT00000025397.1">
    <property type="protein sequence ID" value="ENSPCLP00000019049.1"/>
    <property type="gene ID" value="ENSPCLG00000015972.1"/>
</dbReference>